<dbReference type="InterPro" id="IPR016169">
    <property type="entry name" value="FAD-bd_PCMH_sub2"/>
</dbReference>
<reference evidence="6" key="1">
    <citation type="journal article" date="2020" name="Stud. Mycol.">
        <title>101 Dothideomycetes genomes: a test case for predicting lifestyles and emergence of pathogens.</title>
        <authorList>
            <person name="Haridas S."/>
            <person name="Albert R."/>
            <person name="Binder M."/>
            <person name="Bloem J."/>
            <person name="Labutti K."/>
            <person name="Salamov A."/>
            <person name="Andreopoulos B."/>
            <person name="Baker S."/>
            <person name="Barry K."/>
            <person name="Bills G."/>
            <person name="Bluhm B."/>
            <person name="Cannon C."/>
            <person name="Castanera R."/>
            <person name="Culley D."/>
            <person name="Daum C."/>
            <person name="Ezra D."/>
            <person name="Gonzalez J."/>
            <person name="Henrissat B."/>
            <person name="Kuo A."/>
            <person name="Liang C."/>
            <person name="Lipzen A."/>
            <person name="Lutzoni F."/>
            <person name="Magnuson J."/>
            <person name="Mondo S."/>
            <person name="Nolan M."/>
            <person name="Ohm R."/>
            <person name="Pangilinan J."/>
            <person name="Park H.-J."/>
            <person name="Ramirez L."/>
            <person name="Alfaro M."/>
            <person name="Sun H."/>
            <person name="Tritt A."/>
            <person name="Yoshinaga Y."/>
            <person name="Zwiers L.-H."/>
            <person name="Turgeon B."/>
            <person name="Goodwin S."/>
            <person name="Spatafora J."/>
            <person name="Crous P."/>
            <person name="Grigoriev I."/>
        </authorList>
    </citation>
    <scope>NUCLEOTIDE SEQUENCE</scope>
    <source>
        <strain evidence="6">CBS 279.74</strain>
    </source>
</reference>
<keyword evidence="3" id="KW-0274">FAD</keyword>
<dbReference type="Gene3D" id="3.40.462.20">
    <property type="match status" value="1"/>
</dbReference>
<feature type="domain" description="FAD-binding PCMH-type" evidence="5">
    <location>
        <begin position="36"/>
        <end position="220"/>
    </location>
</feature>
<dbReference type="Pfam" id="PF01565">
    <property type="entry name" value="FAD_binding_4"/>
    <property type="match status" value="1"/>
</dbReference>
<dbReference type="PROSITE" id="PS51387">
    <property type="entry name" value="FAD_PCMH"/>
    <property type="match status" value="1"/>
</dbReference>
<evidence type="ECO:0000313" key="7">
    <source>
        <dbReference type="Proteomes" id="UP000799428"/>
    </source>
</evidence>
<dbReference type="PANTHER" id="PTHR42973">
    <property type="entry name" value="BINDING OXIDOREDUCTASE, PUTATIVE (AFU_ORTHOLOGUE AFUA_1G17690)-RELATED"/>
    <property type="match status" value="1"/>
</dbReference>
<dbReference type="Proteomes" id="UP000799428">
    <property type="component" value="Unassembled WGS sequence"/>
</dbReference>
<gene>
    <name evidence="6" type="ORF">K504DRAFT_461585</name>
</gene>
<dbReference type="Gene3D" id="3.30.465.10">
    <property type="match status" value="1"/>
</dbReference>
<evidence type="ECO:0000256" key="1">
    <source>
        <dbReference type="ARBA" id="ARBA00005466"/>
    </source>
</evidence>
<accession>A0A6G1KKB6</accession>
<dbReference type="Gene3D" id="3.30.43.10">
    <property type="entry name" value="Uridine Diphospho-n-acetylenolpyruvylglucosamine Reductase, domain 2"/>
    <property type="match status" value="1"/>
</dbReference>
<dbReference type="InterPro" id="IPR050416">
    <property type="entry name" value="FAD-linked_Oxidoreductase"/>
</dbReference>
<proteinExistence type="inferred from homology"/>
<dbReference type="SUPFAM" id="SSF56176">
    <property type="entry name" value="FAD-binding/transporter-associated domain-like"/>
    <property type="match status" value="1"/>
</dbReference>
<dbReference type="OrthoDB" id="415825at2759"/>
<protein>
    <submittedName>
        <fullName evidence="6">FAD-binding domain-containing protein</fullName>
    </submittedName>
</protein>
<keyword evidence="7" id="KW-1185">Reference proteome</keyword>
<dbReference type="InterPro" id="IPR036318">
    <property type="entry name" value="FAD-bd_PCMH-like_sf"/>
</dbReference>
<keyword evidence="2" id="KW-0285">Flavoprotein</keyword>
<dbReference type="InterPro" id="IPR006094">
    <property type="entry name" value="Oxid_FAD_bind_N"/>
</dbReference>
<dbReference type="GO" id="GO:0016491">
    <property type="term" value="F:oxidoreductase activity"/>
    <property type="evidence" value="ECO:0007669"/>
    <property type="project" value="UniProtKB-KW"/>
</dbReference>
<sequence length="485" mass="51877">MASADIINALPSTCKVKVPSSSSTIEDTISRWSSTALALPYAVVTPASIADIQPTIEFASANKLKIIPAVGGHGSFVPVGPQTIYLDLTASEFKKIVLDEEKEEVTFGGGVLTRDLLEVLGDRGWYTLIPNSNAVGMVGALLGGLSGGMNGIHGLGIDHIRSISLIPFSTPSGVETSIKDGVLTLTPDSTDEEKGIFNVLCGAGHGLGVITSVTLSAFRISSLNLTDNKLWTRRLIFPASQVSAAVSLWKSLLPPPPTLAPTLIFMRAPPTFPVPRAPIIMLGLSYFGPASDAEAVTKKSFEEEYTSQASVAVSAAVEWKDINSASEPLNAHSGFKESYSAFCAEVDTEGVEKAFAAWEAYSDIVGCGRSYTVIGSWNTKQVLANAGEKDEKFFLGRDRGVFVQTTPWYHTPSGKEGADTFGKEFVDCVRGLDRKAGKKDWAFANNIVIGGGLEDVYGEDMLKEIDRVRGVWDKERTGWAPGDGW</sequence>
<dbReference type="PANTHER" id="PTHR42973:SF7">
    <property type="entry name" value="FAD-BINDING PCMH-TYPE DOMAIN-CONTAINING PROTEIN"/>
    <property type="match status" value="1"/>
</dbReference>
<dbReference type="EMBL" id="MU005765">
    <property type="protein sequence ID" value="KAF2712995.1"/>
    <property type="molecule type" value="Genomic_DNA"/>
</dbReference>
<dbReference type="GO" id="GO:0071949">
    <property type="term" value="F:FAD binding"/>
    <property type="evidence" value="ECO:0007669"/>
    <property type="project" value="InterPro"/>
</dbReference>
<name>A0A6G1KKB6_9PLEO</name>
<organism evidence="6 7">
    <name type="scientific">Pleomassaria siparia CBS 279.74</name>
    <dbReference type="NCBI Taxonomy" id="1314801"/>
    <lineage>
        <taxon>Eukaryota</taxon>
        <taxon>Fungi</taxon>
        <taxon>Dikarya</taxon>
        <taxon>Ascomycota</taxon>
        <taxon>Pezizomycotina</taxon>
        <taxon>Dothideomycetes</taxon>
        <taxon>Pleosporomycetidae</taxon>
        <taxon>Pleosporales</taxon>
        <taxon>Pleomassariaceae</taxon>
        <taxon>Pleomassaria</taxon>
    </lineage>
</organism>
<evidence type="ECO:0000256" key="3">
    <source>
        <dbReference type="ARBA" id="ARBA00022827"/>
    </source>
</evidence>
<comment type="similarity">
    <text evidence="1">Belongs to the oxygen-dependent FAD-linked oxidoreductase family.</text>
</comment>
<dbReference type="InterPro" id="IPR016167">
    <property type="entry name" value="FAD-bd_PCMH_sub1"/>
</dbReference>
<dbReference type="InterPro" id="IPR016166">
    <property type="entry name" value="FAD-bd_PCMH"/>
</dbReference>
<dbReference type="AlphaFoldDB" id="A0A6G1KKB6"/>
<evidence type="ECO:0000259" key="5">
    <source>
        <dbReference type="PROSITE" id="PS51387"/>
    </source>
</evidence>
<evidence type="ECO:0000313" key="6">
    <source>
        <dbReference type="EMBL" id="KAF2712995.1"/>
    </source>
</evidence>
<keyword evidence="4" id="KW-0560">Oxidoreductase</keyword>
<evidence type="ECO:0000256" key="4">
    <source>
        <dbReference type="ARBA" id="ARBA00023002"/>
    </source>
</evidence>
<evidence type="ECO:0000256" key="2">
    <source>
        <dbReference type="ARBA" id="ARBA00022630"/>
    </source>
</evidence>